<proteinExistence type="predicted"/>
<keyword evidence="1" id="KW-1133">Transmembrane helix</keyword>
<dbReference type="EMBL" id="JQCB01000006">
    <property type="protein sequence ID" value="KRN96002.1"/>
    <property type="molecule type" value="Genomic_DNA"/>
</dbReference>
<protein>
    <submittedName>
        <fullName evidence="2">Uncharacterized protein</fullName>
    </submittedName>
</protein>
<gene>
    <name evidence="2" type="ORF">IV55_GL001678</name>
</gene>
<comment type="caution">
    <text evidence="2">The sequence shown here is derived from an EMBL/GenBank/DDBJ whole genome shotgun (WGS) entry which is preliminary data.</text>
</comment>
<name>A0A0R2L2Y6_9LACO</name>
<keyword evidence="1" id="KW-0812">Transmembrane</keyword>
<evidence type="ECO:0000313" key="3">
    <source>
        <dbReference type="Proteomes" id="UP000051139"/>
    </source>
</evidence>
<organism evidence="2 3">
    <name type="scientific">Furfurilactobacillus siliginis</name>
    <dbReference type="NCBI Taxonomy" id="348151"/>
    <lineage>
        <taxon>Bacteria</taxon>
        <taxon>Bacillati</taxon>
        <taxon>Bacillota</taxon>
        <taxon>Bacilli</taxon>
        <taxon>Lactobacillales</taxon>
        <taxon>Lactobacillaceae</taxon>
        <taxon>Furfurilactobacillus</taxon>
    </lineage>
</organism>
<keyword evidence="1" id="KW-0472">Membrane</keyword>
<dbReference type="Proteomes" id="UP000051139">
    <property type="component" value="Unassembled WGS sequence"/>
</dbReference>
<evidence type="ECO:0000313" key="2">
    <source>
        <dbReference type="EMBL" id="KRN96002.1"/>
    </source>
</evidence>
<accession>A0A0R2L2Y6</accession>
<sequence length="111" mass="11340">MASSLAAADVAVALAADCGVACALAGVICWSAAALVDVAAEAGAAWLVFRTTLFPLSLALPEGVAVFGVAWSLTVGALSARAVMPPSNKPRPTPNAKILENSHYFPDLYIR</sequence>
<reference evidence="2 3" key="1">
    <citation type="journal article" date="2015" name="Genome Announc.">
        <title>Expanding the biotechnology potential of lactobacilli through comparative genomics of 213 strains and associated genera.</title>
        <authorList>
            <person name="Sun Z."/>
            <person name="Harris H.M."/>
            <person name="McCann A."/>
            <person name="Guo C."/>
            <person name="Argimon S."/>
            <person name="Zhang W."/>
            <person name="Yang X."/>
            <person name="Jeffery I.B."/>
            <person name="Cooney J.C."/>
            <person name="Kagawa T.F."/>
            <person name="Liu W."/>
            <person name="Song Y."/>
            <person name="Salvetti E."/>
            <person name="Wrobel A."/>
            <person name="Rasinkangas P."/>
            <person name="Parkhill J."/>
            <person name="Rea M.C."/>
            <person name="O'Sullivan O."/>
            <person name="Ritari J."/>
            <person name="Douillard F.P."/>
            <person name="Paul Ross R."/>
            <person name="Yang R."/>
            <person name="Briner A.E."/>
            <person name="Felis G.E."/>
            <person name="de Vos W.M."/>
            <person name="Barrangou R."/>
            <person name="Klaenhammer T.R."/>
            <person name="Caufield P.W."/>
            <person name="Cui Y."/>
            <person name="Zhang H."/>
            <person name="O'Toole P.W."/>
        </authorList>
    </citation>
    <scope>NUCLEOTIDE SEQUENCE [LARGE SCALE GENOMIC DNA]</scope>
    <source>
        <strain evidence="2 3">DSM 22696</strain>
    </source>
</reference>
<dbReference type="PATRIC" id="fig|348151.3.peg.1732"/>
<dbReference type="AlphaFoldDB" id="A0A0R2L2Y6"/>
<feature type="transmembrane region" description="Helical" evidence="1">
    <location>
        <begin position="64"/>
        <end position="84"/>
    </location>
</feature>
<keyword evidence="3" id="KW-1185">Reference proteome</keyword>
<evidence type="ECO:0000256" key="1">
    <source>
        <dbReference type="SAM" id="Phobius"/>
    </source>
</evidence>